<evidence type="ECO:0000256" key="3">
    <source>
        <dbReference type="ARBA" id="ARBA00010136"/>
    </source>
</evidence>
<dbReference type="SUPFAM" id="SSF63737">
    <property type="entry name" value="Leukotriene A4 hydrolase N-terminal domain"/>
    <property type="match status" value="1"/>
</dbReference>
<organism evidence="16 17">
    <name type="scientific">Stenotrophomonas rhizophila</name>
    <dbReference type="NCBI Taxonomy" id="216778"/>
    <lineage>
        <taxon>Bacteria</taxon>
        <taxon>Pseudomonadati</taxon>
        <taxon>Pseudomonadota</taxon>
        <taxon>Gammaproteobacteria</taxon>
        <taxon>Lysobacterales</taxon>
        <taxon>Lysobacteraceae</taxon>
        <taxon>Stenotrophomonas</taxon>
    </lineage>
</organism>
<dbReference type="CDD" id="cd09603">
    <property type="entry name" value="M1_APN_like"/>
    <property type="match status" value="1"/>
</dbReference>
<evidence type="ECO:0000313" key="16">
    <source>
        <dbReference type="EMBL" id="MDQ1107613.1"/>
    </source>
</evidence>
<dbReference type="InterPro" id="IPR027268">
    <property type="entry name" value="Peptidase_M4/M1_CTD_sf"/>
</dbReference>
<dbReference type="Gene3D" id="1.10.390.10">
    <property type="entry name" value="Neutral Protease Domain 2"/>
    <property type="match status" value="1"/>
</dbReference>
<dbReference type="GO" id="GO:0042277">
    <property type="term" value="F:peptide binding"/>
    <property type="evidence" value="ECO:0007669"/>
    <property type="project" value="TreeGrafter"/>
</dbReference>
<dbReference type="InterPro" id="IPR014782">
    <property type="entry name" value="Peptidase_M1_dom"/>
</dbReference>
<feature type="domain" description="Peptidase M1 membrane alanine aminopeptidase" evidence="14">
    <location>
        <begin position="280"/>
        <end position="429"/>
    </location>
</feature>
<dbReference type="GO" id="GO:0016285">
    <property type="term" value="F:alanyl aminopeptidase activity"/>
    <property type="evidence" value="ECO:0007669"/>
    <property type="project" value="UniProtKB-EC"/>
</dbReference>
<evidence type="ECO:0000256" key="11">
    <source>
        <dbReference type="ARBA" id="ARBA00023049"/>
    </source>
</evidence>
<feature type="chain" id="PRO_5042931186" description="Aminopeptidase N" evidence="13">
    <location>
        <begin position="20"/>
        <end position="472"/>
    </location>
</feature>
<comment type="cofactor">
    <cofactor evidence="2">
        <name>Zn(2+)</name>
        <dbReference type="ChEBI" id="CHEBI:29105"/>
    </cofactor>
</comment>
<feature type="region of interest" description="Disordered" evidence="12">
    <location>
        <begin position="447"/>
        <end position="472"/>
    </location>
</feature>
<sequence length="472" mass="52242">MRAGWTWLFLLFPATAVHAAARDFDVLHYDLALVPDIARRQVTGQQTVQLRSGRPGLSEIQLDSGELKINSVGMNGRPLRFEHQQATVTIFFDAPLKRDEQAVLQITYSGTPAYGLEFAPGRSEVYAIFSTSQWMPSVDAPDERATLSLSVTLPNDLLATGSGRTLPARTLADGRIEHRWRLDTPMPGYVYGFAAGRYQQVRARHGDTALRFLSAERSPGQLQAIFARTGDMLDFFAARAGLPYRGDYEQALVAETIGQEMAGLSLMSEAYGQEVLDDPDHVALIAHEAAHQWWGNRVTCVGWEHFWLNEGFANFMTAAYLQQAQGEAAYQAQVQRWRTRLEALRAKGADHALVYGSWKAPTGDDRAVVYQKGAYVLHLLRQALGEEAFWRGIREYTRAHDGKSVETADFQQAMEHAAGRSLQPFFNEWVYAPTPVRPTVLRLEAPFQQPSAAAAPPPPPVAPAPPAPAGTP</sequence>
<dbReference type="Gene3D" id="2.60.40.1730">
    <property type="entry name" value="tricorn interacting facor f3 domain"/>
    <property type="match status" value="1"/>
</dbReference>
<dbReference type="EMBL" id="JAUTAS010000001">
    <property type="protein sequence ID" value="MDQ1107613.1"/>
    <property type="molecule type" value="Genomic_DNA"/>
</dbReference>
<dbReference type="GO" id="GO:0008270">
    <property type="term" value="F:zinc ion binding"/>
    <property type="evidence" value="ECO:0007669"/>
    <property type="project" value="InterPro"/>
</dbReference>
<dbReference type="GO" id="GO:0005615">
    <property type="term" value="C:extracellular space"/>
    <property type="evidence" value="ECO:0007669"/>
    <property type="project" value="TreeGrafter"/>
</dbReference>
<keyword evidence="6 16" id="KW-0031">Aminopeptidase</keyword>
<evidence type="ECO:0000256" key="7">
    <source>
        <dbReference type="ARBA" id="ARBA00022670"/>
    </source>
</evidence>
<dbReference type="SUPFAM" id="SSF55486">
    <property type="entry name" value="Metalloproteases ('zincins'), catalytic domain"/>
    <property type="match status" value="1"/>
</dbReference>
<dbReference type="InterPro" id="IPR045357">
    <property type="entry name" value="Aminopeptidase_N-like_N"/>
</dbReference>
<feature type="compositionally biased region" description="Pro residues" evidence="12">
    <location>
        <begin position="455"/>
        <end position="472"/>
    </location>
</feature>
<dbReference type="Pfam" id="PF17900">
    <property type="entry name" value="Peptidase_M1_N"/>
    <property type="match status" value="1"/>
</dbReference>
<evidence type="ECO:0000256" key="10">
    <source>
        <dbReference type="ARBA" id="ARBA00022833"/>
    </source>
</evidence>
<keyword evidence="7" id="KW-0645">Protease</keyword>
<evidence type="ECO:0000259" key="14">
    <source>
        <dbReference type="Pfam" id="PF01433"/>
    </source>
</evidence>
<keyword evidence="13" id="KW-0732">Signal</keyword>
<dbReference type="Proteomes" id="UP001226084">
    <property type="component" value="Unassembled WGS sequence"/>
</dbReference>
<evidence type="ECO:0000256" key="8">
    <source>
        <dbReference type="ARBA" id="ARBA00022723"/>
    </source>
</evidence>
<keyword evidence="8" id="KW-0479">Metal-binding</keyword>
<evidence type="ECO:0000256" key="2">
    <source>
        <dbReference type="ARBA" id="ARBA00001947"/>
    </source>
</evidence>
<dbReference type="GO" id="GO:0006508">
    <property type="term" value="P:proteolysis"/>
    <property type="evidence" value="ECO:0007669"/>
    <property type="project" value="UniProtKB-KW"/>
</dbReference>
<dbReference type="Pfam" id="PF01433">
    <property type="entry name" value="Peptidase_M1"/>
    <property type="match status" value="1"/>
</dbReference>
<dbReference type="PANTHER" id="PTHR11533">
    <property type="entry name" value="PROTEASE M1 ZINC METALLOPROTEASE"/>
    <property type="match status" value="1"/>
</dbReference>
<reference evidence="16" key="1">
    <citation type="submission" date="2023-07" db="EMBL/GenBank/DDBJ databases">
        <title>Functional and genomic diversity of the sorghum phyllosphere microbiome.</title>
        <authorList>
            <person name="Shade A."/>
        </authorList>
    </citation>
    <scope>NUCLEOTIDE SEQUENCE</scope>
    <source>
        <strain evidence="16">SORGH_AS_0457</strain>
    </source>
</reference>
<dbReference type="AlphaFoldDB" id="A0AAP5ED81"/>
<dbReference type="GO" id="GO:0005737">
    <property type="term" value="C:cytoplasm"/>
    <property type="evidence" value="ECO:0007669"/>
    <property type="project" value="TreeGrafter"/>
</dbReference>
<dbReference type="RefSeq" id="WP_307106368.1">
    <property type="nucleotide sequence ID" value="NZ_JAUTAS010000001.1"/>
</dbReference>
<protein>
    <recommendedName>
        <fullName evidence="5">Aminopeptidase N</fullName>
        <ecNumber evidence="4">3.4.11.2</ecNumber>
    </recommendedName>
</protein>
<proteinExistence type="inferred from homology"/>
<dbReference type="InterPro" id="IPR042097">
    <property type="entry name" value="Aminopeptidase_N-like_N_sf"/>
</dbReference>
<dbReference type="GO" id="GO:0016020">
    <property type="term" value="C:membrane"/>
    <property type="evidence" value="ECO:0007669"/>
    <property type="project" value="TreeGrafter"/>
</dbReference>
<evidence type="ECO:0000256" key="9">
    <source>
        <dbReference type="ARBA" id="ARBA00022801"/>
    </source>
</evidence>
<evidence type="ECO:0000259" key="15">
    <source>
        <dbReference type="Pfam" id="PF17900"/>
    </source>
</evidence>
<keyword evidence="11" id="KW-0482">Metalloprotease</keyword>
<dbReference type="InterPro" id="IPR001930">
    <property type="entry name" value="Peptidase_M1"/>
</dbReference>
<evidence type="ECO:0000313" key="17">
    <source>
        <dbReference type="Proteomes" id="UP001226084"/>
    </source>
</evidence>
<dbReference type="GO" id="GO:0043171">
    <property type="term" value="P:peptide catabolic process"/>
    <property type="evidence" value="ECO:0007669"/>
    <property type="project" value="TreeGrafter"/>
</dbReference>
<keyword evidence="9 16" id="KW-0378">Hydrolase</keyword>
<dbReference type="PANTHER" id="PTHR11533:SF174">
    <property type="entry name" value="PUROMYCIN-SENSITIVE AMINOPEPTIDASE-RELATED"/>
    <property type="match status" value="1"/>
</dbReference>
<evidence type="ECO:0000256" key="13">
    <source>
        <dbReference type="SAM" id="SignalP"/>
    </source>
</evidence>
<dbReference type="PRINTS" id="PR00756">
    <property type="entry name" value="ALADIPTASE"/>
</dbReference>
<evidence type="ECO:0000256" key="5">
    <source>
        <dbReference type="ARBA" id="ARBA00015611"/>
    </source>
</evidence>
<comment type="caution">
    <text evidence="16">The sequence shown here is derived from an EMBL/GenBank/DDBJ whole genome shotgun (WGS) entry which is preliminary data.</text>
</comment>
<evidence type="ECO:0000256" key="1">
    <source>
        <dbReference type="ARBA" id="ARBA00000098"/>
    </source>
</evidence>
<comment type="similarity">
    <text evidence="3">Belongs to the peptidase M1 family.</text>
</comment>
<dbReference type="EC" id="3.4.11.2" evidence="4"/>
<keyword evidence="10" id="KW-0862">Zinc</keyword>
<dbReference type="GO" id="GO:0070006">
    <property type="term" value="F:metalloaminopeptidase activity"/>
    <property type="evidence" value="ECO:0007669"/>
    <property type="project" value="TreeGrafter"/>
</dbReference>
<feature type="signal peptide" evidence="13">
    <location>
        <begin position="1"/>
        <end position="19"/>
    </location>
</feature>
<comment type="catalytic activity">
    <reaction evidence="1">
        <text>Release of an N-terminal amino acid, Xaa-|-Yaa- from a peptide, amide or arylamide. Xaa is preferably Ala, but may be most amino acids including Pro (slow action). When a terminal hydrophobic residue is followed by a prolyl residue, the two may be released as an intact Xaa-Pro dipeptide.</text>
        <dbReference type="EC" id="3.4.11.2"/>
    </reaction>
</comment>
<evidence type="ECO:0000256" key="4">
    <source>
        <dbReference type="ARBA" id="ARBA00012564"/>
    </source>
</evidence>
<accession>A0AAP5ED81</accession>
<feature type="domain" description="Aminopeptidase N-like N-terminal" evidence="15">
    <location>
        <begin position="27"/>
        <end position="190"/>
    </location>
</feature>
<evidence type="ECO:0000256" key="6">
    <source>
        <dbReference type="ARBA" id="ARBA00022438"/>
    </source>
</evidence>
<gene>
    <name evidence="16" type="ORF">QE424_000772</name>
</gene>
<evidence type="ECO:0000256" key="12">
    <source>
        <dbReference type="SAM" id="MobiDB-lite"/>
    </source>
</evidence>
<dbReference type="InterPro" id="IPR050344">
    <property type="entry name" value="Peptidase_M1_aminopeptidases"/>
</dbReference>
<name>A0AAP5ED81_9GAMM</name>